<dbReference type="PROSITE" id="PS50865">
    <property type="entry name" value="ZF_MYND_2"/>
    <property type="match status" value="1"/>
</dbReference>
<evidence type="ECO:0000259" key="9">
    <source>
        <dbReference type="PROSITE" id="PS50865"/>
    </source>
</evidence>
<dbReference type="GO" id="GO:0008170">
    <property type="term" value="F:N-methyltransferase activity"/>
    <property type="evidence" value="ECO:0007669"/>
    <property type="project" value="UniProtKB-ARBA"/>
</dbReference>
<evidence type="ECO:0000256" key="3">
    <source>
        <dbReference type="ARBA" id="ARBA00022691"/>
    </source>
</evidence>
<evidence type="ECO:0000256" key="1">
    <source>
        <dbReference type="ARBA" id="ARBA00022603"/>
    </source>
</evidence>
<dbReference type="Proteomes" id="UP001153737">
    <property type="component" value="Chromosome 13"/>
</dbReference>
<dbReference type="GO" id="GO:0042826">
    <property type="term" value="F:histone deacetylase binding"/>
    <property type="evidence" value="ECO:0007669"/>
    <property type="project" value="TreeGrafter"/>
</dbReference>
<sequence>MPLTKAGDNINFQGKYYFKETYLNEYDAFAKYYNAISKNGCINKILRDIEVMNDYCELFKDVMNNEIPNEELNSYFEPIPLKKQSKDILYCSNLLGLENSIERGKHFIAKEEIPRDTVIINECPTVLQVRPLCTCVGDKDSSLYRCHNCGITCKLFYTCRGCNVCIFCSRTCLSMAYKNYHRYECYGLQRHFWSMEDTDYSYMAFRLMLYGASKHFVTDIKDEMKYGNPENNYPFIYSLETNFNQLSSAQINKILYGATRNLLYLILKTTFFDQFQSKSDMDKIHLYIGGLMVKHFCHAQMNNVIIKYPNFAKSWGLDVVSGTGKAICPTIACINHACSPNCVIVVCSNYLLVKSLKTIERGEEITVCYAEVNALLTVAERHLITQEILLFTCYCSFCEYERKLNNAPYKCLLCFGGNARKIEDDQGKITAHCLDCDEHYSMDIILKHLKTATVCRSLYDVTYSIDHLTRLAECYSNIFPYKSLQMLDVYKLLYDKHNVWGEKPLEVLKYGLLLANIIENCVPRLYIPLLLSKVKFMFSFVEMKKFKQIKRVTPEEYEIIKIFVNEVVKVKRDLLFYLPFHRIVSYDHLLKEVHHLFQKCTPAEKKEKRTKKKVNRV</sequence>
<dbReference type="SUPFAM" id="SSF82199">
    <property type="entry name" value="SET domain"/>
    <property type="match status" value="1"/>
</dbReference>
<dbReference type="GO" id="GO:0032259">
    <property type="term" value="P:methylation"/>
    <property type="evidence" value="ECO:0007669"/>
    <property type="project" value="UniProtKB-KW"/>
</dbReference>
<accession>A0A9P0GPT2</accession>
<evidence type="ECO:0008006" key="12">
    <source>
        <dbReference type="Google" id="ProtNLM"/>
    </source>
</evidence>
<dbReference type="InterPro" id="IPR001214">
    <property type="entry name" value="SET_dom"/>
</dbReference>
<organism evidence="10 11">
    <name type="scientific">Phaedon cochleariae</name>
    <name type="common">Mustard beetle</name>
    <dbReference type="NCBI Taxonomy" id="80249"/>
    <lineage>
        <taxon>Eukaryota</taxon>
        <taxon>Metazoa</taxon>
        <taxon>Ecdysozoa</taxon>
        <taxon>Arthropoda</taxon>
        <taxon>Hexapoda</taxon>
        <taxon>Insecta</taxon>
        <taxon>Pterygota</taxon>
        <taxon>Neoptera</taxon>
        <taxon>Endopterygota</taxon>
        <taxon>Coleoptera</taxon>
        <taxon>Polyphaga</taxon>
        <taxon>Cucujiformia</taxon>
        <taxon>Chrysomeloidea</taxon>
        <taxon>Chrysomelidae</taxon>
        <taxon>Chrysomelinae</taxon>
        <taxon>Chrysomelini</taxon>
        <taxon>Phaedon</taxon>
    </lineage>
</organism>
<dbReference type="GO" id="GO:0005737">
    <property type="term" value="C:cytoplasm"/>
    <property type="evidence" value="ECO:0007669"/>
    <property type="project" value="TreeGrafter"/>
</dbReference>
<keyword evidence="2" id="KW-0808">Transferase</keyword>
<dbReference type="OrthoDB" id="5945798at2759"/>
<dbReference type="PROSITE" id="PS01360">
    <property type="entry name" value="ZF_MYND_1"/>
    <property type="match status" value="1"/>
</dbReference>
<keyword evidence="5 7" id="KW-0863">Zinc-finger</keyword>
<reference evidence="10" key="2">
    <citation type="submission" date="2022-10" db="EMBL/GenBank/DDBJ databases">
        <authorList>
            <consortium name="ENA_rothamsted_submissions"/>
            <consortium name="culmorum"/>
            <person name="King R."/>
        </authorList>
    </citation>
    <scope>NUCLEOTIDE SEQUENCE</scope>
</reference>
<keyword evidence="1" id="KW-0489">Methyltransferase</keyword>
<dbReference type="InterPro" id="IPR046341">
    <property type="entry name" value="SET_dom_sf"/>
</dbReference>
<dbReference type="AlphaFoldDB" id="A0A9P0GPT2"/>
<dbReference type="GO" id="GO:0008270">
    <property type="term" value="F:zinc ion binding"/>
    <property type="evidence" value="ECO:0007669"/>
    <property type="project" value="UniProtKB-KW"/>
</dbReference>
<dbReference type="Gene3D" id="2.170.270.10">
    <property type="entry name" value="SET domain"/>
    <property type="match status" value="1"/>
</dbReference>
<keyword evidence="3" id="KW-0949">S-adenosyl-L-methionine</keyword>
<feature type="domain" description="MYND-type" evidence="9">
    <location>
        <begin position="146"/>
        <end position="185"/>
    </location>
</feature>
<evidence type="ECO:0000256" key="2">
    <source>
        <dbReference type="ARBA" id="ARBA00022679"/>
    </source>
</evidence>
<dbReference type="GO" id="GO:0008757">
    <property type="term" value="F:S-adenosylmethionine-dependent methyltransferase activity"/>
    <property type="evidence" value="ECO:0007669"/>
    <property type="project" value="UniProtKB-ARBA"/>
</dbReference>
<keyword evidence="4" id="KW-0479">Metal-binding</keyword>
<protein>
    <recommendedName>
        <fullName evidence="12">SET domain-containing protein</fullName>
    </recommendedName>
</protein>
<dbReference type="Gene3D" id="1.10.220.160">
    <property type="match status" value="1"/>
</dbReference>
<dbReference type="PANTHER" id="PTHR46165:SF6">
    <property type="entry name" value="SET AND MYND DOMAIN-CONTAINING PROTEIN 4-LIKE PROTEIN"/>
    <property type="match status" value="1"/>
</dbReference>
<keyword evidence="6" id="KW-0862">Zinc</keyword>
<dbReference type="InterPro" id="IPR002893">
    <property type="entry name" value="Znf_MYND"/>
</dbReference>
<evidence type="ECO:0000256" key="5">
    <source>
        <dbReference type="ARBA" id="ARBA00022771"/>
    </source>
</evidence>
<dbReference type="InterPro" id="IPR052097">
    <property type="entry name" value="SET-MYND_domain_protein"/>
</dbReference>
<evidence type="ECO:0000313" key="11">
    <source>
        <dbReference type="Proteomes" id="UP001153737"/>
    </source>
</evidence>
<evidence type="ECO:0000256" key="4">
    <source>
        <dbReference type="ARBA" id="ARBA00022723"/>
    </source>
</evidence>
<dbReference type="EMBL" id="OU896719">
    <property type="protein sequence ID" value="CAH1119781.1"/>
    <property type="molecule type" value="Genomic_DNA"/>
</dbReference>
<reference evidence="10" key="1">
    <citation type="submission" date="2022-01" db="EMBL/GenBank/DDBJ databases">
        <authorList>
            <person name="King R."/>
        </authorList>
    </citation>
    <scope>NUCLEOTIDE SEQUENCE</scope>
</reference>
<dbReference type="Pfam" id="PF00856">
    <property type="entry name" value="SET"/>
    <property type="match status" value="1"/>
</dbReference>
<evidence type="ECO:0000259" key="8">
    <source>
        <dbReference type="PROSITE" id="PS50280"/>
    </source>
</evidence>
<dbReference type="PROSITE" id="PS50280">
    <property type="entry name" value="SET"/>
    <property type="match status" value="1"/>
</dbReference>
<dbReference type="Gene3D" id="6.10.140.2220">
    <property type="match status" value="1"/>
</dbReference>
<gene>
    <name evidence="10" type="ORF">PHAECO_LOCUS3811</name>
</gene>
<evidence type="ECO:0000313" key="10">
    <source>
        <dbReference type="EMBL" id="CAH1119781.1"/>
    </source>
</evidence>
<dbReference type="PANTHER" id="PTHR46165">
    <property type="entry name" value="SET AND MYND DOMAIN-CONTAINING PROTEIN 4"/>
    <property type="match status" value="1"/>
</dbReference>
<evidence type="ECO:0000256" key="6">
    <source>
        <dbReference type="ARBA" id="ARBA00022833"/>
    </source>
</evidence>
<dbReference type="GO" id="GO:0008276">
    <property type="term" value="F:protein methyltransferase activity"/>
    <property type="evidence" value="ECO:0007669"/>
    <property type="project" value="UniProtKB-ARBA"/>
</dbReference>
<feature type="domain" description="SET" evidence="8">
    <location>
        <begin position="93"/>
        <end position="370"/>
    </location>
</feature>
<proteinExistence type="predicted"/>
<dbReference type="GO" id="GO:0005634">
    <property type="term" value="C:nucleus"/>
    <property type="evidence" value="ECO:0007669"/>
    <property type="project" value="TreeGrafter"/>
</dbReference>
<dbReference type="SMART" id="SM00317">
    <property type="entry name" value="SET"/>
    <property type="match status" value="1"/>
</dbReference>
<keyword evidence="11" id="KW-1185">Reference proteome</keyword>
<evidence type="ECO:0000256" key="7">
    <source>
        <dbReference type="PROSITE-ProRule" id="PRU00134"/>
    </source>
</evidence>
<name>A0A9P0GPT2_PHACE</name>